<organism evidence="22 23">
    <name type="scientific">Anopheles christyi</name>
    <dbReference type="NCBI Taxonomy" id="43041"/>
    <lineage>
        <taxon>Eukaryota</taxon>
        <taxon>Metazoa</taxon>
        <taxon>Ecdysozoa</taxon>
        <taxon>Arthropoda</taxon>
        <taxon>Hexapoda</taxon>
        <taxon>Insecta</taxon>
        <taxon>Pterygota</taxon>
        <taxon>Neoptera</taxon>
        <taxon>Endopterygota</taxon>
        <taxon>Diptera</taxon>
        <taxon>Nematocera</taxon>
        <taxon>Culicoidea</taxon>
        <taxon>Culicidae</taxon>
        <taxon>Anophelinae</taxon>
        <taxon>Anopheles</taxon>
    </lineage>
</organism>
<feature type="transmembrane region" description="Helical" evidence="21">
    <location>
        <begin position="840"/>
        <end position="861"/>
    </location>
</feature>
<keyword evidence="8" id="KW-0375">Hydrogen ion transport</keyword>
<keyword evidence="7 21" id="KW-0812">Transmembrane</keyword>
<evidence type="ECO:0000256" key="17">
    <source>
        <dbReference type="ARBA" id="ARBA00057306"/>
    </source>
</evidence>
<feature type="transmembrane region" description="Helical" evidence="21">
    <location>
        <begin position="281"/>
        <end position="305"/>
    </location>
</feature>
<dbReference type="PANTHER" id="PTHR12427">
    <property type="entry name" value="ATP SYNTHASE E CHAIN, MITOCHONDRIAL"/>
    <property type="match status" value="1"/>
</dbReference>
<feature type="transmembrane region" description="Helical" evidence="21">
    <location>
        <begin position="458"/>
        <end position="475"/>
    </location>
</feature>
<keyword evidence="4" id="KW-0813">Transport</keyword>
<dbReference type="GO" id="GO:0050909">
    <property type="term" value="P:sensory perception of taste"/>
    <property type="evidence" value="ECO:0007669"/>
    <property type="project" value="InterPro"/>
</dbReference>
<evidence type="ECO:0000313" key="23">
    <source>
        <dbReference type="Proteomes" id="UP000075881"/>
    </source>
</evidence>
<keyword evidence="6" id="KW-0138">CF(0)</keyword>
<dbReference type="GO" id="GO:0045259">
    <property type="term" value="C:proton-transporting ATP synthase complex"/>
    <property type="evidence" value="ECO:0007669"/>
    <property type="project" value="UniProtKB-KW"/>
</dbReference>
<evidence type="ECO:0000256" key="4">
    <source>
        <dbReference type="ARBA" id="ARBA00022448"/>
    </source>
</evidence>
<evidence type="ECO:0000256" key="11">
    <source>
        <dbReference type="ARBA" id="ARBA00022990"/>
    </source>
</evidence>
<evidence type="ECO:0000256" key="16">
    <source>
        <dbReference type="ARBA" id="ARBA00032202"/>
    </source>
</evidence>
<keyword evidence="12" id="KW-0406">Ion transport</keyword>
<evidence type="ECO:0000313" key="22">
    <source>
        <dbReference type="EnsemblMetazoa" id="ACHR004887-PA"/>
    </source>
</evidence>
<feature type="transmembrane region" description="Helical" evidence="21">
    <location>
        <begin position="698"/>
        <end position="725"/>
    </location>
</feature>
<evidence type="ECO:0000256" key="15">
    <source>
        <dbReference type="ARBA" id="ARBA00023310"/>
    </source>
</evidence>
<protein>
    <recommendedName>
        <fullName evidence="19">ATP synthase F(0) complex subunit e, mitochondrial</fullName>
    </recommendedName>
    <alternativeName>
        <fullName evidence="16">ATP synthase membrane subunit e</fullName>
    </alternativeName>
</protein>
<feature type="transmembrane region" description="Helical" evidence="21">
    <location>
        <begin position="737"/>
        <end position="759"/>
    </location>
</feature>
<dbReference type="GO" id="GO:0015078">
    <property type="term" value="F:proton transmembrane transporter activity"/>
    <property type="evidence" value="ECO:0007669"/>
    <property type="project" value="InterPro"/>
</dbReference>
<evidence type="ECO:0000256" key="9">
    <source>
        <dbReference type="ARBA" id="ARBA00022792"/>
    </source>
</evidence>
<name>A0A182K2A3_9DIPT</name>
<reference evidence="23" key="1">
    <citation type="submission" date="2013-03" db="EMBL/GenBank/DDBJ databases">
        <title>The Genome Sequence of Anopheles christyi ACHKN1017.</title>
        <authorList>
            <consortium name="The Broad Institute Genomics Platform"/>
            <person name="Neafsey D.E."/>
            <person name="Besansky N."/>
            <person name="Walker B."/>
            <person name="Young S.K."/>
            <person name="Zeng Q."/>
            <person name="Gargeya S."/>
            <person name="Fitzgerald M."/>
            <person name="Haas B."/>
            <person name="Abouelleil A."/>
            <person name="Allen A.W."/>
            <person name="Alvarado L."/>
            <person name="Arachchi H.M."/>
            <person name="Berlin A.M."/>
            <person name="Chapman S.B."/>
            <person name="Gainer-Dewar J."/>
            <person name="Goldberg J."/>
            <person name="Griggs A."/>
            <person name="Gujja S."/>
            <person name="Hansen M."/>
            <person name="Howarth C."/>
            <person name="Imamovic A."/>
            <person name="Ireland A."/>
            <person name="Larimer J."/>
            <person name="McCowan C."/>
            <person name="Murphy C."/>
            <person name="Pearson M."/>
            <person name="Poon T.W."/>
            <person name="Priest M."/>
            <person name="Roberts A."/>
            <person name="Saif S."/>
            <person name="Shea T."/>
            <person name="Sisk P."/>
            <person name="Sykes S."/>
            <person name="Wortman J."/>
            <person name="Nusbaum C."/>
            <person name="Birren B."/>
        </authorList>
    </citation>
    <scope>NUCLEOTIDE SEQUENCE [LARGE SCALE GENOMIC DNA]</scope>
    <source>
        <strain evidence="23">ACHKN1017</strain>
    </source>
</reference>
<feature type="transmembrane region" description="Helical" evidence="21">
    <location>
        <begin position="59"/>
        <end position="79"/>
    </location>
</feature>
<feature type="transmembrane region" description="Helical" evidence="21">
    <location>
        <begin position="186"/>
        <end position="211"/>
    </location>
</feature>
<feature type="transmembrane region" description="Helical" evidence="21">
    <location>
        <begin position="155"/>
        <end position="174"/>
    </location>
</feature>
<feature type="transmembrane region" description="Helical" evidence="21">
    <location>
        <begin position="1048"/>
        <end position="1071"/>
    </location>
</feature>
<reference evidence="22" key="2">
    <citation type="submission" date="2020-05" db="UniProtKB">
        <authorList>
            <consortium name="EnsemblMetazoa"/>
        </authorList>
    </citation>
    <scope>IDENTIFICATION</scope>
    <source>
        <strain evidence="22">ACHKN1017</strain>
    </source>
</reference>
<evidence type="ECO:0000256" key="20">
    <source>
        <dbReference type="SAM" id="Coils"/>
    </source>
</evidence>
<evidence type="ECO:0000256" key="12">
    <source>
        <dbReference type="ARBA" id="ARBA00023065"/>
    </source>
</evidence>
<dbReference type="VEuPathDB" id="VectorBase:ACHR004887"/>
<feature type="transmembrane region" description="Helical" evidence="21">
    <location>
        <begin position="1083"/>
        <end position="1105"/>
    </location>
</feature>
<keyword evidence="10 21" id="KW-1133">Transmembrane helix</keyword>
<feature type="transmembrane region" description="Helical" evidence="21">
    <location>
        <begin position="356"/>
        <end position="378"/>
    </location>
</feature>
<comment type="similarity">
    <text evidence="3">Belongs to the ATPase e subunit family.</text>
</comment>
<keyword evidence="13" id="KW-0496">Mitochondrion</keyword>
<dbReference type="InterPro" id="IPR013604">
    <property type="entry name" value="7TM_chemorcpt"/>
</dbReference>
<feature type="coiled-coil region" evidence="20">
    <location>
        <begin position="1419"/>
        <end position="1446"/>
    </location>
</feature>
<feature type="transmembrane region" description="Helical" evidence="21">
    <location>
        <begin position="1148"/>
        <end position="1170"/>
    </location>
</feature>
<evidence type="ECO:0000256" key="10">
    <source>
        <dbReference type="ARBA" id="ARBA00022989"/>
    </source>
</evidence>
<feature type="transmembrane region" description="Helical" evidence="21">
    <location>
        <begin position="802"/>
        <end position="820"/>
    </location>
</feature>
<feature type="transmembrane region" description="Helical" evidence="21">
    <location>
        <begin position="487"/>
        <end position="514"/>
    </location>
</feature>
<evidence type="ECO:0000256" key="1">
    <source>
        <dbReference type="ARBA" id="ARBA00004273"/>
    </source>
</evidence>
<dbReference type="GO" id="GO:0005743">
    <property type="term" value="C:mitochondrial inner membrane"/>
    <property type="evidence" value="ECO:0007669"/>
    <property type="project" value="UniProtKB-SubCell"/>
</dbReference>
<feature type="transmembrane region" description="Helical" evidence="21">
    <location>
        <begin position="961"/>
        <end position="984"/>
    </location>
</feature>
<proteinExistence type="inferred from homology"/>
<feature type="transmembrane region" description="Helical" evidence="21">
    <location>
        <begin position="398"/>
        <end position="417"/>
    </location>
</feature>
<evidence type="ECO:0000256" key="13">
    <source>
        <dbReference type="ARBA" id="ARBA00023128"/>
    </source>
</evidence>
<keyword evidence="23" id="KW-1185">Reference proteome</keyword>
<dbReference type="GO" id="GO:0015986">
    <property type="term" value="P:proton motive force-driven ATP synthesis"/>
    <property type="evidence" value="ECO:0007669"/>
    <property type="project" value="InterPro"/>
</dbReference>
<evidence type="ECO:0000256" key="3">
    <source>
        <dbReference type="ARBA" id="ARBA00007333"/>
    </source>
</evidence>
<evidence type="ECO:0000256" key="6">
    <source>
        <dbReference type="ARBA" id="ARBA00022547"/>
    </source>
</evidence>
<feature type="transmembrane region" description="Helical" evidence="21">
    <location>
        <begin position="91"/>
        <end position="112"/>
    </location>
</feature>
<feature type="transmembrane region" description="Helical" evidence="21">
    <location>
        <begin position="571"/>
        <end position="595"/>
    </location>
</feature>
<comment type="subcellular location">
    <subcellularLocation>
        <location evidence="2">Cell membrane</location>
        <topology evidence="2">Multi-pass membrane protein</topology>
    </subcellularLocation>
    <subcellularLocation>
        <location evidence="1">Mitochondrion inner membrane</location>
    </subcellularLocation>
</comment>
<evidence type="ECO:0000256" key="18">
    <source>
        <dbReference type="ARBA" id="ARBA00064647"/>
    </source>
</evidence>
<evidence type="ECO:0000256" key="7">
    <source>
        <dbReference type="ARBA" id="ARBA00022692"/>
    </source>
</evidence>
<dbReference type="STRING" id="43041.A0A182K2A3"/>
<evidence type="ECO:0000256" key="14">
    <source>
        <dbReference type="ARBA" id="ARBA00023136"/>
    </source>
</evidence>
<evidence type="ECO:0000256" key="21">
    <source>
        <dbReference type="SAM" id="Phobius"/>
    </source>
</evidence>
<feature type="transmembrane region" description="Helical" evidence="21">
    <location>
        <begin position="311"/>
        <end position="335"/>
    </location>
</feature>
<dbReference type="InterPro" id="IPR008386">
    <property type="entry name" value="ATP_synth_F0_esu_mt"/>
</dbReference>
<feature type="transmembrane region" description="Helical" evidence="21">
    <location>
        <begin position="930"/>
        <end position="949"/>
    </location>
</feature>
<dbReference type="Pfam" id="PF05680">
    <property type="entry name" value="ATP-synt_E"/>
    <property type="match status" value="1"/>
</dbReference>
<keyword evidence="14 21" id="KW-0472">Membrane</keyword>
<dbReference type="GO" id="GO:0005886">
    <property type="term" value="C:plasma membrane"/>
    <property type="evidence" value="ECO:0007669"/>
    <property type="project" value="UniProtKB-SubCell"/>
</dbReference>
<comment type="function">
    <text evidence="17">Subunit e, of the mitochondrial membrane ATP synthase complex (F(1)F(0) ATP synthase or Complex V) that produces ATP from ADP in the presence of a proton gradient across the membrane which is generated by electron transport complexes of the respiratory chain. ATP synthase complex consist of a soluble F(1) head domain - the catalytic core - and a membrane F(1) domain - the membrane proton channel. These two domains are linked by a central stalk rotating inside the F(1) region and a stationary peripheral stalk. During catalysis, ATP synthesis in the catalytic domain of F(1) is coupled via a rotary mechanism of the central stalk subunits to proton translocation. In vivo, can only synthesize ATP although its ATP hydrolase activity can be activated artificially in vitro. Part of the complex F(0) domain.</text>
</comment>
<evidence type="ECO:0000256" key="2">
    <source>
        <dbReference type="ARBA" id="ARBA00004651"/>
    </source>
</evidence>
<sequence length="1512" mass="173423">MCLIKLDAAFYQRLLGKQFFSLLNMAQWCGFLPYPFNFQQRHGKGKKIIQKVLKILNTAIGLTMIGTVLICCLSLYIFYPHYMYEEDYPPVLNIAYHLENWLKLLTVFIAFLHAQTGEAYFRETVDSLVQVMLLYDQAWRIESVLVSAATVSKRLLVVFLIDDLTIVTGLYFIIEPMPATLVNLCYIPPFIAIVVCVLHYNALFATISGIVRCLNDTLYAITVEEKKRQRSCSERRRKCYNKRNVKGRPKRSSHVNITTIEKLVRLHKVLTHLTWKTNDHYGVVLVIVMLYAFIQVSVILAELYFDTYDLPAVFIAICITHAATYFLFFVIIAYANHAFQRENERTILLLHEFNCWWNSELNGMVGLKSYAVLSVPFLMHYLNADQVLAFKIPLSIKLMFYLQALLQTGTIGYVLMVHHFRASFHRFYFVRLVCVLEQFGRRDISKCLYSVQTNIHRLLIASLLLVLLIISAFLIRDHSWGNLLKVAIFLTTQLMATSLTLQYLSVFGVVSILLRQMNDTLEVILYGGTVVYEKNTSRSQSRLRTSPVCLTCVDEHTIEKIRRLQLQLLQIVLHINGGAYGGLLIVVLLTTFIFLNTELLQLYQGMKASAFTFDVFGTKLTNSALKFAMMIVYALSNRSIQSQLVTTMDPVKPDTTFYHNLLIKKFHLLLNIAQFVGFLPFPSYVLRQDVERQQFRTPVLTCLNATFAVLVFCTSFVCYLAMYIYYPDLMYKENLPAVLQIMYHVENWLRVVMVLIALAGPRLSGRYFRETIDTLVHIMKLFDRAAKIDSILGSVSIVTNRLLLLYSTHTLIITVTVWISTEHPVSTLLNVSYLAPYVTIAVYILLYQALLTSVAGMVGCLNDSLHQITLQDTIDVRQTYEKHTTISYIQLQDAKHRELQHSHVDVATIEKLSTLHMALMRLARSTNKHFGVLMLIILLSTFIQINMLLLELYHNISKPVLPAYCLWILFLHAIVHFTFFFVIAKSNHSIEQEMAWNDTEIDRLRHQLRHNIGTTVRLAQCLSLAPYPLSLFQGNYSMRSVRLRILIGFRYTFSILVTIATVTAQFVMFYYFPYVMYQPKVPIFIVILYYIVSILQTMTTGNMMIVCDHRRSEYEGYFQEVLQLIKETEHQSDCKTTIMYRNIAKALLVLYCIAALTVPTVMAMVLWDIATIPYVVAQTVPFVVSFLILNQYFSVFIHLTSILRKMNERLASLVSMLPAPEQDRMRAKPLVYNVFGQSVESLKTESSRLEQIEQLRILHVRTVQTAGNLSEKFGIVIILIAVAAFASVNIELLEFYQCIKLGTLTPSLILMKFIYAVTKFSFYILIAYPNRLIQKEIEHFVSQISNLHDVHQACGMITLDMKLISNVKSEMADLGAPVRVSPLIRFGRWSFLVVGVAYGAYHQQRLASREVGIREIEAKQKVIRDAKLAEEKKRNQEAEAKAIAELSLPTKKINGNAAHVAHVGATNGTKITLNATQLYAVLDAMEQDEEQVPDIREQMFHNTVREHIVSII</sequence>
<dbReference type="Pfam" id="PF08395">
    <property type="entry name" value="7tm_7"/>
    <property type="match status" value="3"/>
</dbReference>
<dbReference type="PANTHER" id="PTHR12427:SF1">
    <property type="entry name" value="ATP SYNTHASE SUBUNIT E, MITOCHONDRIAL"/>
    <property type="match status" value="1"/>
</dbReference>
<keyword evidence="9" id="KW-0999">Mitochondrion inner membrane</keyword>
<evidence type="ECO:0000256" key="8">
    <source>
        <dbReference type="ARBA" id="ARBA00022781"/>
    </source>
</evidence>
<feature type="transmembrane region" description="Helical" evidence="21">
    <location>
        <begin position="1273"/>
        <end position="1296"/>
    </location>
</feature>
<evidence type="ECO:0000256" key="5">
    <source>
        <dbReference type="ARBA" id="ARBA00022475"/>
    </source>
</evidence>
<keyword evidence="20" id="KW-0175">Coiled coil</keyword>
<accession>A0A182K2A3</accession>
<comment type="subunit">
    <text evidence="18">Component of the ATP synthase complex composed at least of ATP5F1A/subunit alpha, ATP5F1B/subunit beta, ATP5MC1/subunit c (homooctomer), MT-ATP6/subunit a, MT-ATP8/subunit 8, ATP5ME/subunit e, ATP5MF/subunit f, ATP5MG/subunit g, ATP5MK/subunit k, ATP5MJ/subunit j, ATP5F1C/subunit gamma, ATP5F1D/subunit delta, ATP5F1E/subunit epsilon, ATP5PF/subunit F6, ATP5PB/subunit b, ATP5PD/subunit d, ATP5PO/subunit OSCP. ATP synthase complex consists of a soluble F(1) head domain (subunits alpha(3) and beta(3)) - the catalytic core - and a membrane F(0) domain - the membrane proton channel (subunits c, a, 8, e, f, g, k and j). These two domains are linked by a central stalk (subunits gamma, delta, and epsilon) rotating inside the F1 region and a stationary peripheral stalk (subunits F6, b, d, and OSCP).</text>
</comment>
<dbReference type="Proteomes" id="UP000075881">
    <property type="component" value="Unassembled WGS sequence"/>
</dbReference>
<keyword evidence="11" id="KW-0007">Acetylation</keyword>
<feature type="transmembrane region" description="Helical" evidence="21">
    <location>
        <begin position="666"/>
        <end position="686"/>
    </location>
</feature>
<feature type="transmembrane region" description="Helical" evidence="21">
    <location>
        <begin position="1182"/>
        <end position="1203"/>
    </location>
</feature>
<keyword evidence="5" id="KW-1003">Cell membrane</keyword>
<feature type="transmembrane region" description="Helical" evidence="21">
    <location>
        <begin position="1308"/>
        <end position="1328"/>
    </location>
</feature>
<keyword evidence="15" id="KW-0066">ATP synthesis</keyword>
<dbReference type="EnsemblMetazoa" id="ACHR004887-RA">
    <property type="protein sequence ID" value="ACHR004887-PA"/>
    <property type="gene ID" value="ACHR004887"/>
</dbReference>
<evidence type="ECO:0000256" key="19">
    <source>
        <dbReference type="ARBA" id="ARBA00074682"/>
    </source>
</evidence>